<gene>
    <name evidence="1" type="ORF">Anapl_13481</name>
</gene>
<organism evidence="1 2">
    <name type="scientific">Anas platyrhynchos</name>
    <name type="common">Mallard</name>
    <name type="synonym">Anas boschas</name>
    <dbReference type="NCBI Taxonomy" id="8839"/>
    <lineage>
        <taxon>Eukaryota</taxon>
        <taxon>Metazoa</taxon>
        <taxon>Chordata</taxon>
        <taxon>Craniata</taxon>
        <taxon>Vertebrata</taxon>
        <taxon>Euteleostomi</taxon>
        <taxon>Archelosauria</taxon>
        <taxon>Archosauria</taxon>
        <taxon>Dinosauria</taxon>
        <taxon>Saurischia</taxon>
        <taxon>Theropoda</taxon>
        <taxon>Coelurosauria</taxon>
        <taxon>Aves</taxon>
        <taxon>Neognathae</taxon>
        <taxon>Galloanserae</taxon>
        <taxon>Anseriformes</taxon>
        <taxon>Anatidae</taxon>
        <taxon>Anatinae</taxon>
        <taxon>Anas</taxon>
    </lineage>
</organism>
<sequence>MRMAVVFFTFAEKLRDEASTADADLRAAQPTDEGLRAEKSYHKAALGLPPKQQLLPMDTTVPSSFWDTFLWCGEKGFALTGHIPTSQVLLIPMVAFPDDVMEMDPHPISNPVPPAWHRHTCDEPTQLLPGERGSTLAAFLWKLAPRACCRHRVTFSNLMDWDNLQGAEI</sequence>
<dbReference type="Proteomes" id="UP000296049">
    <property type="component" value="Unassembled WGS sequence"/>
</dbReference>
<proteinExistence type="predicted"/>
<evidence type="ECO:0000313" key="2">
    <source>
        <dbReference type="Proteomes" id="UP000296049"/>
    </source>
</evidence>
<dbReference type="AlphaFoldDB" id="R0LDB9"/>
<dbReference type="EMBL" id="KB743318">
    <property type="protein sequence ID" value="EOA99484.1"/>
    <property type="molecule type" value="Genomic_DNA"/>
</dbReference>
<accession>R0LDB9</accession>
<protein>
    <submittedName>
        <fullName evidence="1">Uncharacterized protein</fullName>
    </submittedName>
</protein>
<name>R0LDB9_ANAPL</name>
<evidence type="ECO:0000313" key="1">
    <source>
        <dbReference type="EMBL" id="EOA99484.1"/>
    </source>
</evidence>
<reference evidence="2" key="1">
    <citation type="journal article" date="2013" name="Nat. Genet.">
        <title>The duck genome and transcriptome provide insight into an avian influenza virus reservoir species.</title>
        <authorList>
            <person name="Huang Y."/>
            <person name="Li Y."/>
            <person name="Burt D.W."/>
            <person name="Chen H."/>
            <person name="Zhang Y."/>
            <person name="Qian W."/>
            <person name="Kim H."/>
            <person name="Gan S."/>
            <person name="Zhao Y."/>
            <person name="Li J."/>
            <person name="Yi K."/>
            <person name="Feng H."/>
            <person name="Zhu P."/>
            <person name="Li B."/>
            <person name="Liu Q."/>
            <person name="Fairley S."/>
            <person name="Magor K.E."/>
            <person name="Du Z."/>
            <person name="Hu X."/>
            <person name="Goodman L."/>
            <person name="Tafer H."/>
            <person name="Vignal A."/>
            <person name="Lee T."/>
            <person name="Kim K.W."/>
            <person name="Sheng Z."/>
            <person name="An Y."/>
            <person name="Searle S."/>
            <person name="Herrero J."/>
            <person name="Groenen M.A."/>
            <person name="Crooijmans R.P."/>
            <person name="Faraut T."/>
            <person name="Cai Q."/>
            <person name="Webster R.G."/>
            <person name="Aldridge J.R."/>
            <person name="Warren W.C."/>
            <person name="Bartschat S."/>
            <person name="Kehr S."/>
            <person name="Marz M."/>
            <person name="Stadler P.F."/>
            <person name="Smith J."/>
            <person name="Kraus R.H."/>
            <person name="Zhao Y."/>
            <person name="Ren L."/>
            <person name="Fei J."/>
            <person name="Morisson M."/>
            <person name="Kaiser P."/>
            <person name="Griffin D.K."/>
            <person name="Rao M."/>
            <person name="Pitel F."/>
            <person name="Wang J."/>
            <person name="Li N."/>
        </authorList>
    </citation>
    <scope>NUCLEOTIDE SEQUENCE [LARGE SCALE GENOMIC DNA]</scope>
</reference>
<keyword evidence="2" id="KW-1185">Reference proteome</keyword>